<accession>A0AA38H260</accession>
<proteinExistence type="predicted"/>
<reference evidence="1" key="1">
    <citation type="journal article" date="2022" name="G3 (Bethesda)">
        <title>High quality genome of the basidiomycete yeast Dioszegia hungarica PDD-24b-2 isolated from cloud water.</title>
        <authorList>
            <person name="Jarrige D."/>
            <person name="Haridas S."/>
            <person name="Bleykasten-Grosshans C."/>
            <person name="Joly M."/>
            <person name="Nadalig T."/>
            <person name="Sancelme M."/>
            <person name="Vuilleumier S."/>
            <person name="Grigoriev I.V."/>
            <person name="Amato P."/>
            <person name="Bringel F."/>
        </authorList>
    </citation>
    <scope>NUCLEOTIDE SEQUENCE</scope>
    <source>
        <strain evidence="1">PDD-24b-2</strain>
    </source>
</reference>
<dbReference type="PANTHER" id="PTHR20974:SF0">
    <property type="entry name" value="UPF0585 PROTEIN CG18661"/>
    <property type="match status" value="1"/>
</dbReference>
<comment type="caution">
    <text evidence="1">The sequence shown here is derived from an EMBL/GenBank/DDBJ whole genome shotgun (WGS) entry which is preliminary data.</text>
</comment>
<dbReference type="AlphaFoldDB" id="A0AA38H260"/>
<evidence type="ECO:0000313" key="2">
    <source>
        <dbReference type="Proteomes" id="UP001164286"/>
    </source>
</evidence>
<dbReference type="GeneID" id="77730431"/>
<dbReference type="Pfam" id="PF06080">
    <property type="entry name" value="DUF938"/>
    <property type="match status" value="1"/>
</dbReference>
<dbReference type="PANTHER" id="PTHR20974">
    <property type="entry name" value="UPF0585 PROTEIN CG18661"/>
    <property type="match status" value="1"/>
</dbReference>
<protein>
    <submittedName>
        <fullName evidence="1">Uncharacterized protein</fullName>
    </submittedName>
</protein>
<evidence type="ECO:0000313" key="1">
    <source>
        <dbReference type="EMBL" id="KAI9632405.1"/>
    </source>
</evidence>
<dbReference type="Proteomes" id="UP001164286">
    <property type="component" value="Unassembled WGS sequence"/>
</dbReference>
<gene>
    <name evidence="1" type="ORF">MKK02DRAFT_40709</name>
</gene>
<dbReference type="RefSeq" id="XP_052942182.1">
    <property type="nucleotide sequence ID" value="XM_053091226.1"/>
</dbReference>
<dbReference type="InterPro" id="IPR010342">
    <property type="entry name" value="DUF938"/>
</dbReference>
<keyword evidence="2" id="KW-1185">Reference proteome</keyword>
<sequence>MSYPTRFGTPEATQRNLAPITEALSSVLDGAGISAGEASSGSGQVSQPDASLGAHTGILAGLMVDRTIDEALDSERTGGRLQNVRNGLELDIGSEQAWERWEGEVRRAASGGLGGTDPQEALFEGLIMVNVVHCCPVEYPENVFRHLSPSATKSDTAPLLDPSNGWIAIYSPFRADDGSYKSEADEKFDKGYIKAGSDLLGLRTVPCLTQMAERWGFGLVERRDMPAGNLFLVYRPMSKG</sequence>
<dbReference type="EMBL" id="JAKWFO010000014">
    <property type="protein sequence ID" value="KAI9632405.1"/>
    <property type="molecule type" value="Genomic_DNA"/>
</dbReference>
<organism evidence="1 2">
    <name type="scientific">Dioszegia hungarica</name>
    <dbReference type="NCBI Taxonomy" id="4972"/>
    <lineage>
        <taxon>Eukaryota</taxon>
        <taxon>Fungi</taxon>
        <taxon>Dikarya</taxon>
        <taxon>Basidiomycota</taxon>
        <taxon>Agaricomycotina</taxon>
        <taxon>Tremellomycetes</taxon>
        <taxon>Tremellales</taxon>
        <taxon>Bulleribasidiaceae</taxon>
        <taxon>Dioszegia</taxon>
    </lineage>
</organism>
<name>A0AA38H260_9TREE</name>